<dbReference type="RefSeq" id="WP_149544139.1">
    <property type="nucleotide sequence ID" value="NZ_VTPS01000001.1"/>
</dbReference>
<evidence type="ECO:0000313" key="3">
    <source>
        <dbReference type="Proteomes" id="UP000322976"/>
    </source>
</evidence>
<reference evidence="2 3" key="1">
    <citation type="submission" date="2019-08" db="EMBL/GenBank/DDBJ databases">
        <title>Calorimonas adulescens gen. nov., sp. nov., an anaerobic thermophilic bacterium from Sakhalin hot spring.</title>
        <authorList>
            <person name="Khomyakova M.A."/>
            <person name="Merkel A.Y."/>
            <person name="Novikov A."/>
            <person name="Bonch-Osmolovskaya E.A."/>
            <person name="Slobodkin A.I."/>
        </authorList>
    </citation>
    <scope>NUCLEOTIDE SEQUENCE [LARGE SCALE GENOMIC DNA]</scope>
    <source>
        <strain evidence="2 3">A05MB</strain>
    </source>
</reference>
<proteinExistence type="predicted"/>
<organism evidence="2 3">
    <name type="scientific">Calorimonas adulescens</name>
    <dbReference type="NCBI Taxonomy" id="2606906"/>
    <lineage>
        <taxon>Bacteria</taxon>
        <taxon>Bacillati</taxon>
        <taxon>Bacillota</taxon>
        <taxon>Clostridia</taxon>
        <taxon>Thermoanaerobacterales</taxon>
        <taxon>Thermoanaerobacteraceae</taxon>
        <taxon>Calorimonas</taxon>
    </lineage>
</organism>
<dbReference type="AlphaFoldDB" id="A0A5D8QG95"/>
<evidence type="ECO:0000256" key="1">
    <source>
        <dbReference type="SAM" id="Coils"/>
    </source>
</evidence>
<dbReference type="EMBL" id="VTPS01000001">
    <property type="protein sequence ID" value="TZE83521.1"/>
    <property type="molecule type" value="Genomic_DNA"/>
</dbReference>
<gene>
    <name evidence="2" type="ORF">FWJ32_01150</name>
</gene>
<sequence>MTATKEMERKTLEKIRQMVAELGTDSYLAAAFDGAFEIAEQNIENDFGCTTRYYINEVQKAEDAKLEMAKQLSSLKEAYETVLKRESMLKTNIEELNEALMTAKREAAGYKNQAESYKVMIEDLECDVMKLKAKLYDYMAGEVK</sequence>
<keyword evidence="1" id="KW-0175">Coiled coil</keyword>
<evidence type="ECO:0000313" key="2">
    <source>
        <dbReference type="EMBL" id="TZE83521.1"/>
    </source>
</evidence>
<comment type="caution">
    <text evidence="2">The sequence shown here is derived from an EMBL/GenBank/DDBJ whole genome shotgun (WGS) entry which is preliminary data.</text>
</comment>
<protein>
    <submittedName>
        <fullName evidence="2">Uncharacterized protein</fullName>
    </submittedName>
</protein>
<accession>A0A5D8QG95</accession>
<keyword evidence="3" id="KW-1185">Reference proteome</keyword>
<name>A0A5D8QG95_9THEO</name>
<dbReference type="Proteomes" id="UP000322976">
    <property type="component" value="Unassembled WGS sequence"/>
</dbReference>
<feature type="coiled-coil region" evidence="1">
    <location>
        <begin position="58"/>
        <end position="134"/>
    </location>
</feature>